<gene>
    <name evidence="2" type="ORF">ANCCAN_14509</name>
</gene>
<feature type="transmembrane region" description="Helical" evidence="1">
    <location>
        <begin position="41"/>
        <end position="64"/>
    </location>
</feature>
<reference evidence="2 3" key="1">
    <citation type="submission" date="2014-10" db="EMBL/GenBank/DDBJ databases">
        <title>Draft genome of the hookworm Ancylostoma caninum.</title>
        <authorList>
            <person name="Mitreva M."/>
        </authorList>
    </citation>
    <scope>NUCLEOTIDE SEQUENCE [LARGE SCALE GENOMIC DNA]</scope>
    <source>
        <strain evidence="2 3">Baltimore</strain>
    </source>
</reference>
<evidence type="ECO:0000256" key="1">
    <source>
        <dbReference type="SAM" id="Phobius"/>
    </source>
</evidence>
<proteinExistence type="predicted"/>
<name>A0A368G548_ANCCA</name>
<feature type="transmembrane region" description="Helical" evidence="1">
    <location>
        <begin position="7"/>
        <end position="35"/>
    </location>
</feature>
<dbReference type="OrthoDB" id="5897161at2759"/>
<evidence type="ECO:0000313" key="3">
    <source>
        <dbReference type="Proteomes" id="UP000252519"/>
    </source>
</evidence>
<feature type="transmembrane region" description="Helical" evidence="1">
    <location>
        <begin position="71"/>
        <end position="92"/>
    </location>
</feature>
<keyword evidence="3" id="KW-1185">Reference proteome</keyword>
<evidence type="ECO:0000313" key="2">
    <source>
        <dbReference type="EMBL" id="RCN39566.1"/>
    </source>
</evidence>
<keyword evidence="1" id="KW-0472">Membrane</keyword>
<organism evidence="2 3">
    <name type="scientific">Ancylostoma caninum</name>
    <name type="common">Dog hookworm</name>
    <dbReference type="NCBI Taxonomy" id="29170"/>
    <lineage>
        <taxon>Eukaryota</taxon>
        <taxon>Metazoa</taxon>
        <taxon>Ecdysozoa</taxon>
        <taxon>Nematoda</taxon>
        <taxon>Chromadorea</taxon>
        <taxon>Rhabditida</taxon>
        <taxon>Rhabditina</taxon>
        <taxon>Rhabditomorpha</taxon>
        <taxon>Strongyloidea</taxon>
        <taxon>Ancylostomatidae</taxon>
        <taxon>Ancylostomatinae</taxon>
        <taxon>Ancylostoma</taxon>
    </lineage>
</organism>
<accession>A0A368G548</accession>
<dbReference type="Proteomes" id="UP000252519">
    <property type="component" value="Unassembled WGS sequence"/>
</dbReference>
<protein>
    <submittedName>
        <fullName evidence="2">Uncharacterized protein</fullName>
    </submittedName>
</protein>
<keyword evidence="1" id="KW-0812">Transmembrane</keyword>
<sequence>MGDAAIYYVFGDALFDMLLLLGILFGTAFWTFGLIMHQKSILFGMVLGLFLIDKIACCVIGYIAIRRCDRLFYFITIAIAVVGLIIVVYMFSKAFTAFFDSIGLEKIFVFFATMVELFVLIHIIYYCIKLM</sequence>
<feature type="transmembrane region" description="Helical" evidence="1">
    <location>
        <begin position="107"/>
        <end position="128"/>
    </location>
</feature>
<dbReference type="EMBL" id="JOJR01000331">
    <property type="protein sequence ID" value="RCN39566.1"/>
    <property type="molecule type" value="Genomic_DNA"/>
</dbReference>
<dbReference type="AlphaFoldDB" id="A0A368G548"/>
<keyword evidence="1" id="KW-1133">Transmembrane helix</keyword>
<comment type="caution">
    <text evidence="2">The sequence shown here is derived from an EMBL/GenBank/DDBJ whole genome shotgun (WGS) entry which is preliminary data.</text>
</comment>